<evidence type="ECO:0000313" key="8">
    <source>
        <dbReference type="EMBL" id="KFE44495.1"/>
    </source>
</evidence>
<evidence type="ECO:0000256" key="3">
    <source>
        <dbReference type="ARBA" id="ARBA00022603"/>
    </source>
</evidence>
<dbReference type="RefSeq" id="WP_047579456.1">
    <property type="nucleotide sequence ID" value="NZ_JPQT01000163.1"/>
</dbReference>
<dbReference type="Pfam" id="PF02384">
    <property type="entry name" value="N6_Mtase"/>
    <property type="match status" value="1"/>
</dbReference>
<evidence type="ECO:0000259" key="7">
    <source>
        <dbReference type="Pfam" id="PF02384"/>
    </source>
</evidence>
<dbReference type="GO" id="GO:0032259">
    <property type="term" value="P:methylation"/>
    <property type="evidence" value="ECO:0007669"/>
    <property type="project" value="UniProtKB-KW"/>
</dbReference>
<comment type="similarity">
    <text evidence="1">Belongs to the N(4)/N(6)-methyltransferase family.</text>
</comment>
<dbReference type="InterPro" id="IPR003356">
    <property type="entry name" value="DNA_methylase_A-5"/>
</dbReference>
<protein>
    <recommendedName>
        <fullName evidence="2">site-specific DNA-methyltransferase (adenine-specific)</fullName>
        <ecNumber evidence="2">2.1.1.72</ecNumber>
    </recommendedName>
</protein>
<dbReference type="GO" id="GO:0009307">
    <property type="term" value="P:DNA restriction-modification system"/>
    <property type="evidence" value="ECO:0007669"/>
    <property type="project" value="UniProtKB-KW"/>
</dbReference>
<evidence type="ECO:0000256" key="2">
    <source>
        <dbReference type="ARBA" id="ARBA00011900"/>
    </source>
</evidence>
<organism evidence="8 9">
    <name type="scientific">Pseudomonas syringae</name>
    <dbReference type="NCBI Taxonomy" id="317"/>
    <lineage>
        <taxon>Bacteria</taxon>
        <taxon>Pseudomonadati</taxon>
        <taxon>Pseudomonadota</taxon>
        <taxon>Gammaproteobacteria</taxon>
        <taxon>Pseudomonadales</taxon>
        <taxon>Pseudomonadaceae</taxon>
        <taxon>Pseudomonas</taxon>
    </lineage>
</organism>
<evidence type="ECO:0000256" key="6">
    <source>
        <dbReference type="ARBA" id="ARBA00047942"/>
    </source>
</evidence>
<dbReference type="InterPro" id="IPR002052">
    <property type="entry name" value="DNA_methylase_N6_adenine_CS"/>
</dbReference>
<dbReference type="AlphaFoldDB" id="A0A085UMT2"/>
<keyword evidence="5" id="KW-0680">Restriction system</keyword>
<evidence type="ECO:0000313" key="9">
    <source>
        <dbReference type="Proteomes" id="UP000028643"/>
    </source>
</evidence>
<dbReference type="EC" id="2.1.1.72" evidence="2"/>
<dbReference type="PANTHER" id="PTHR33841">
    <property type="entry name" value="DNA METHYLTRANSFERASE YEEA-RELATED"/>
    <property type="match status" value="1"/>
</dbReference>
<dbReference type="PROSITE" id="PS00092">
    <property type="entry name" value="N6_MTASE"/>
    <property type="match status" value="1"/>
</dbReference>
<feature type="domain" description="DNA methylase adenine-specific" evidence="7">
    <location>
        <begin position="273"/>
        <end position="572"/>
    </location>
</feature>
<comment type="catalytic activity">
    <reaction evidence="6">
        <text>a 2'-deoxyadenosine in DNA + S-adenosyl-L-methionine = an N(6)-methyl-2'-deoxyadenosine in DNA + S-adenosyl-L-homocysteine + H(+)</text>
        <dbReference type="Rhea" id="RHEA:15197"/>
        <dbReference type="Rhea" id="RHEA-COMP:12418"/>
        <dbReference type="Rhea" id="RHEA-COMP:12419"/>
        <dbReference type="ChEBI" id="CHEBI:15378"/>
        <dbReference type="ChEBI" id="CHEBI:57856"/>
        <dbReference type="ChEBI" id="CHEBI:59789"/>
        <dbReference type="ChEBI" id="CHEBI:90615"/>
        <dbReference type="ChEBI" id="CHEBI:90616"/>
        <dbReference type="EC" id="2.1.1.72"/>
    </reaction>
</comment>
<gene>
    <name evidence="8" type="ORF">IV02_29060</name>
</gene>
<keyword evidence="4" id="KW-0808">Transferase</keyword>
<evidence type="ECO:0000256" key="1">
    <source>
        <dbReference type="ARBA" id="ARBA00006594"/>
    </source>
</evidence>
<dbReference type="GO" id="GO:0008170">
    <property type="term" value="F:N-methyltransferase activity"/>
    <property type="evidence" value="ECO:0007669"/>
    <property type="project" value="InterPro"/>
</dbReference>
<dbReference type="PRINTS" id="PR00507">
    <property type="entry name" value="N12N6MTFRASE"/>
</dbReference>
<dbReference type="PATRIC" id="fig|317.174.peg.5932"/>
<dbReference type="PANTHER" id="PTHR33841:SF1">
    <property type="entry name" value="DNA METHYLTRANSFERASE A"/>
    <property type="match status" value="1"/>
</dbReference>
<reference evidence="8 9" key="1">
    <citation type="submission" date="2014-07" db="EMBL/GenBank/DDBJ databases">
        <title>Draft Genome Sequences of Environmental Pseudomonas syringae strains.</title>
        <authorList>
            <person name="Baltrus D.A."/>
            <person name="Berge O."/>
            <person name="Morris C."/>
        </authorList>
    </citation>
    <scope>NUCLEOTIDE SEQUENCE [LARGE SCALE GENOMIC DNA]</scope>
    <source>
        <strain evidence="8 9">CEB003</strain>
    </source>
</reference>
<comment type="caution">
    <text evidence="8">The sequence shown here is derived from an EMBL/GenBank/DDBJ whole genome shotgun (WGS) entry which is preliminary data.</text>
</comment>
<dbReference type="InterPro" id="IPR029063">
    <property type="entry name" value="SAM-dependent_MTases_sf"/>
</dbReference>
<accession>A0A085UMT2</accession>
<evidence type="ECO:0000256" key="5">
    <source>
        <dbReference type="ARBA" id="ARBA00022747"/>
    </source>
</evidence>
<proteinExistence type="inferred from homology"/>
<dbReference type="SUPFAM" id="SSF53335">
    <property type="entry name" value="S-adenosyl-L-methionine-dependent methyltransferases"/>
    <property type="match status" value="1"/>
</dbReference>
<dbReference type="EMBL" id="JPQT01000163">
    <property type="protein sequence ID" value="KFE44495.1"/>
    <property type="molecule type" value="Genomic_DNA"/>
</dbReference>
<dbReference type="GO" id="GO:0009007">
    <property type="term" value="F:site-specific DNA-methyltransferase (adenine-specific) activity"/>
    <property type="evidence" value="ECO:0007669"/>
    <property type="project" value="UniProtKB-EC"/>
</dbReference>
<dbReference type="Proteomes" id="UP000028643">
    <property type="component" value="Unassembled WGS sequence"/>
</dbReference>
<keyword evidence="3" id="KW-0489">Methyltransferase</keyword>
<evidence type="ECO:0000256" key="4">
    <source>
        <dbReference type="ARBA" id="ARBA00022679"/>
    </source>
</evidence>
<name>A0A085UMT2_PSESX</name>
<sequence length="966" mass="107006">MPPSLAQALLSYGAQPDQLVDLADNSPRTLRYADLKKGDTTWSEPVVAEHERIPRLFIFDGRQTSGEAAQPIEDQWCRRILLRGDPAWVAILRPGRLDVLSFVIHGREVTVSTETIEPGTGGLARFILDVRSGAADLPRRAYLKDLLSESMAQAVSLGVPATDAVSLVGWGLFWRFLVDRDLLVGKHPTDIAEGADSWTDCLSTKNRALKTFEWLNANFDGGLLPFETMPKEYAHEVFSRVLGNIAAGATPQGQLRLPTDWDEINFSHVPVGLLSEVYEAFATSLNATEAKKQSIHYTPRHIAEFVVGEALDAIHHVEHPRVLDPAVGAGVFLIAAFRHLVQREWERNKARPTRQEIRRILSTQLTAFDVDKRALRLAQLGLYLTALELDPDPTPVEDLKFDSFEAVLRLRSETDGSLEPVSNDDAGQFDVVVGNPPWTGHDTAAKKRWVANTSDAVRARLGNESGSFDLPDANPDLAFLWRAADWAKPGGQIALVIHARWMFGLSGQSFKTRSQVFTAFNVTGILNGAALRKTKVWPNISAPFCIMFARNEVPPENGALQFVSAFVEARETTEQTVLRVDWSDSEAISHDEVRTSPWALKSRFRGDSLARRAFETLRVGGMPFYQYLSNLKSGLRIQRGYTKGGGSRTRKPAIALSGLRHLEDFPGQAFSIEPSSLEMFDPTMMLELPRDPNIYRGPLLLVRESILVNPHHPRSVRLMGDVAYNQSLHAISLAGVARQTEEACLLQILFQSHVFEFFLLLVDKTFGVERERIEQASLSQFPIVPLTSLSEKQLAEMQKISGRMEGGLDPVLFDELNTFVFDLYGLDALMRTAIKDTLDTRGPTPASVKRATMPPTRQERTSFFAALKESLDDVLQASNVSATLVEESAGQIPWRVLSIATKLGPATSVPMDEILKEADESGSSLVVVPLSQSHVFVGLPDRYRFWTRTQAVLLAHDLLGGALANG</sequence>
<dbReference type="Gene3D" id="3.40.50.150">
    <property type="entry name" value="Vaccinia Virus protein VP39"/>
    <property type="match status" value="1"/>
</dbReference>
<dbReference type="InterPro" id="IPR050953">
    <property type="entry name" value="N4_N6_ade-DNA_methylase"/>
</dbReference>
<dbReference type="GO" id="GO:0003677">
    <property type="term" value="F:DNA binding"/>
    <property type="evidence" value="ECO:0007669"/>
    <property type="project" value="InterPro"/>
</dbReference>